<accession>A0A2X2C657</accession>
<keyword evidence="9" id="KW-0460">Magnesium</keyword>
<feature type="short sequence motif" description="Nudix box" evidence="10">
    <location>
        <begin position="89"/>
        <end position="110"/>
    </location>
</feature>
<gene>
    <name evidence="13" type="primary">nudK_2</name>
    <name evidence="12" type="ORF">IRZ65_06860</name>
    <name evidence="13" type="ORF">NCTC11842_01043</name>
</gene>
<evidence type="ECO:0000259" key="11">
    <source>
        <dbReference type="PROSITE" id="PS51462"/>
    </source>
</evidence>
<dbReference type="Proteomes" id="UP000626180">
    <property type="component" value="Unassembled WGS sequence"/>
</dbReference>
<name>A0A2X2C657_PSELU</name>
<organism evidence="13 14">
    <name type="scientific">Pseudomonas luteola</name>
    <dbReference type="NCBI Taxonomy" id="47886"/>
    <lineage>
        <taxon>Bacteria</taxon>
        <taxon>Pseudomonadati</taxon>
        <taxon>Pseudomonadota</taxon>
        <taxon>Gammaproteobacteria</taxon>
        <taxon>Pseudomonadales</taxon>
        <taxon>Pseudomonadaceae</taxon>
        <taxon>Pseudomonas</taxon>
    </lineage>
</organism>
<keyword evidence="9" id="KW-0479">Metal-binding</keyword>
<comment type="similarity">
    <text evidence="3">Belongs to the Nudix hydrolase family. NudK subfamily.</text>
</comment>
<dbReference type="SUPFAM" id="SSF55811">
    <property type="entry name" value="Nudix"/>
    <property type="match status" value="1"/>
</dbReference>
<evidence type="ECO:0000313" key="13">
    <source>
        <dbReference type="EMBL" id="SPZ03607.1"/>
    </source>
</evidence>
<dbReference type="Gene3D" id="3.90.79.10">
    <property type="entry name" value="Nucleoside Triphosphate Pyrophosphohydrolase"/>
    <property type="match status" value="1"/>
</dbReference>
<dbReference type="InterPro" id="IPR015797">
    <property type="entry name" value="NUDIX_hydrolase-like_dom_sf"/>
</dbReference>
<evidence type="ECO:0000256" key="2">
    <source>
        <dbReference type="ARBA" id="ARBA00001946"/>
    </source>
</evidence>
<keyword evidence="15" id="KW-1185">Reference proteome</keyword>
<evidence type="ECO:0000256" key="10">
    <source>
        <dbReference type="PIRSR" id="PIRSR604385-3"/>
    </source>
</evidence>
<evidence type="ECO:0000256" key="8">
    <source>
        <dbReference type="ARBA" id="ARBA00032272"/>
    </source>
</evidence>
<dbReference type="CDD" id="cd24157">
    <property type="entry name" value="NUDIX_GDPMK"/>
    <property type="match status" value="1"/>
</dbReference>
<dbReference type="AlphaFoldDB" id="A0A2X2C657"/>
<dbReference type="PANTHER" id="PTHR11839:SF18">
    <property type="entry name" value="NUDIX HYDROLASE DOMAIN-CONTAINING PROTEIN"/>
    <property type="match status" value="1"/>
</dbReference>
<dbReference type="Pfam" id="PF00293">
    <property type="entry name" value="NUDIX"/>
    <property type="match status" value="1"/>
</dbReference>
<evidence type="ECO:0000256" key="9">
    <source>
        <dbReference type="PIRSR" id="PIRSR604385-2"/>
    </source>
</evidence>
<comment type="cofactor">
    <cofactor evidence="2 9">
        <name>Mg(2+)</name>
        <dbReference type="ChEBI" id="CHEBI:18420"/>
    </cofactor>
</comment>
<evidence type="ECO:0000256" key="7">
    <source>
        <dbReference type="ARBA" id="ARBA00032162"/>
    </source>
</evidence>
<dbReference type="NCBIfam" id="TIGR00052">
    <property type="entry name" value="nudix-type nucleoside diphosphatase, YffH/AdpP family"/>
    <property type="match status" value="1"/>
</dbReference>
<evidence type="ECO:0000313" key="14">
    <source>
        <dbReference type="Proteomes" id="UP000250443"/>
    </source>
</evidence>
<feature type="binding site" evidence="9">
    <location>
        <position position="156"/>
    </location>
    <ligand>
        <name>Mg(2+)</name>
        <dbReference type="ChEBI" id="CHEBI:18420"/>
        <label>1</label>
    </ligand>
</feature>
<dbReference type="GO" id="GO:0006753">
    <property type="term" value="P:nucleoside phosphate metabolic process"/>
    <property type="evidence" value="ECO:0007669"/>
    <property type="project" value="TreeGrafter"/>
</dbReference>
<dbReference type="EMBL" id="UAUF01000009">
    <property type="protein sequence ID" value="SPZ03607.1"/>
    <property type="molecule type" value="Genomic_DNA"/>
</dbReference>
<dbReference type="Proteomes" id="UP000250443">
    <property type="component" value="Unassembled WGS sequence"/>
</dbReference>
<dbReference type="InterPro" id="IPR004385">
    <property type="entry name" value="NDP_pyrophosphatase"/>
</dbReference>
<dbReference type="GO" id="GO:0005829">
    <property type="term" value="C:cytosol"/>
    <property type="evidence" value="ECO:0007669"/>
    <property type="project" value="TreeGrafter"/>
</dbReference>
<dbReference type="RefSeq" id="WP_010795445.1">
    <property type="nucleotide sequence ID" value="NZ_FQYS01000001.1"/>
</dbReference>
<feature type="binding site" evidence="9">
    <location>
        <position position="88"/>
    </location>
    <ligand>
        <name>Mg(2+)</name>
        <dbReference type="ChEBI" id="CHEBI:18420"/>
        <label>1</label>
    </ligand>
</feature>
<protein>
    <recommendedName>
        <fullName evidence="5">GDP-mannose pyrophosphatase</fullName>
    </recommendedName>
    <alternativeName>
        <fullName evidence="7">GDP-mannose hydrolase</fullName>
    </alternativeName>
    <alternativeName>
        <fullName evidence="8">GDPMK</fullName>
    </alternativeName>
</protein>
<keyword evidence="6 13" id="KW-0378">Hydrolase</keyword>
<feature type="binding site" evidence="9">
    <location>
        <position position="107"/>
    </location>
    <ligand>
        <name>Mg(2+)</name>
        <dbReference type="ChEBI" id="CHEBI:18420"/>
        <label>1</label>
    </ligand>
</feature>
<reference evidence="13 14" key="1">
    <citation type="submission" date="2018-06" db="EMBL/GenBank/DDBJ databases">
        <authorList>
            <consortium name="Pathogen Informatics"/>
            <person name="Doyle S."/>
        </authorList>
    </citation>
    <scope>NUCLEOTIDE SEQUENCE [LARGE SCALE GENOMIC DNA]</scope>
    <source>
        <strain evidence="13 14">NCTC11842</strain>
    </source>
</reference>
<evidence type="ECO:0000256" key="4">
    <source>
        <dbReference type="ARBA" id="ARBA00011738"/>
    </source>
</evidence>
<evidence type="ECO:0000313" key="12">
    <source>
        <dbReference type="EMBL" id="MBF8640397.1"/>
    </source>
</evidence>
<comment type="subunit">
    <text evidence="4">Homodimer.</text>
</comment>
<evidence type="ECO:0000256" key="6">
    <source>
        <dbReference type="ARBA" id="ARBA00022801"/>
    </source>
</evidence>
<dbReference type="InterPro" id="IPR000086">
    <property type="entry name" value="NUDIX_hydrolase_dom"/>
</dbReference>
<comment type="catalytic activity">
    <reaction evidence="1">
        <text>GDP-alpha-D-mannose + H2O = alpha-D-mannose 1-phosphate + GMP + 2 H(+)</text>
        <dbReference type="Rhea" id="RHEA:27978"/>
        <dbReference type="ChEBI" id="CHEBI:15377"/>
        <dbReference type="ChEBI" id="CHEBI:15378"/>
        <dbReference type="ChEBI" id="CHEBI:57527"/>
        <dbReference type="ChEBI" id="CHEBI:58115"/>
        <dbReference type="ChEBI" id="CHEBI:58409"/>
    </reaction>
</comment>
<proteinExistence type="inferred from homology"/>
<dbReference type="GO" id="GO:0046872">
    <property type="term" value="F:metal ion binding"/>
    <property type="evidence" value="ECO:0007669"/>
    <property type="project" value="UniProtKB-KW"/>
</dbReference>
<evidence type="ECO:0000313" key="15">
    <source>
        <dbReference type="Proteomes" id="UP000626180"/>
    </source>
</evidence>
<dbReference type="PROSITE" id="PS51462">
    <property type="entry name" value="NUDIX"/>
    <property type="match status" value="1"/>
</dbReference>
<reference evidence="12 15" key="2">
    <citation type="submission" date="2020-10" db="EMBL/GenBank/DDBJ databases">
        <title>Genome sequences of Pseudomonas isolates.</title>
        <authorList>
            <person name="Wessels L."/>
            <person name="Reich F."/>
            <person name="Hammerl J."/>
        </authorList>
    </citation>
    <scope>NUCLEOTIDE SEQUENCE [LARGE SCALE GENOMIC DNA]</scope>
    <source>
        <strain evidence="12 15">20-MO00624-0</strain>
    </source>
</reference>
<dbReference type="GO" id="GO:0016818">
    <property type="term" value="F:hydrolase activity, acting on acid anhydrides, in phosphorus-containing anhydrides"/>
    <property type="evidence" value="ECO:0007669"/>
    <property type="project" value="InterPro"/>
</dbReference>
<evidence type="ECO:0000256" key="1">
    <source>
        <dbReference type="ARBA" id="ARBA00000847"/>
    </source>
</evidence>
<dbReference type="GO" id="GO:0019693">
    <property type="term" value="P:ribose phosphate metabolic process"/>
    <property type="evidence" value="ECO:0007669"/>
    <property type="project" value="TreeGrafter"/>
</dbReference>
<feature type="binding site" evidence="9">
    <location>
        <position position="103"/>
    </location>
    <ligand>
        <name>Mg(2+)</name>
        <dbReference type="ChEBI" id="CHEBI:18420"/>
        <label>1</label>
    </ligand>
</feature>
<dbReference type="PANTHER" id="PTHR11839">
    <property type="entry name" value="UDP/ADP-SUGAR PYROPHOSPHATASE"/>
    <property type="match status" value="1"/>
</dbReference>
<evidence type="ECO:0000256" key="3">
    <source>
        <dbReference type="ARBA" id="ARBA00007275"/>
    </source>
</evidence>
<dbReference type="EMBL" id="JADMCD010000002">
    <property type="protein sequence ID" value="MBF8640397.1"/>
    <property type="molecule type" value="Genomic_DNA"/>
</dbReference>
<sequence>MTDQADFIRIVKSEVLSEGFSVLKTNTFDYRRRNGQWQQLTRETYDAGDSTTVLLYNRSQRTVVLTRQFRFPAFVNGVADGMLLETPAGKLDKASPEKRIKEEIREETGYDIQNVTPLFEAYSTPGSVTEKLSFFTAEYESSNRKEDGGGLEGEGEDIEVLEMPFDEALGLVRQGQIKDMKTITLLYHAALHVLDKPVA</sequence>
<feature type="domain" description="Nudix hydrolase" evidence="11">
    <location>
        <begin position="46"/>
        <end position="185"/>
    </location>
</feature>
<evidence type="ECO:0000256" key="5">
    <source>
        <dbReference type="ARBA" id="ARBA00016377"/>
    </source>
</evidence>